<evidence type="ECO:0000259" key="1">
    <source>
        <dbReference type="Pfam" id="PF13460"/>
    </source>
</evidence>
<dbReference type="Gene3D" id="3.40.50.720">
    <property type="entry name" value="NAD(P)-binding Rossmann-like Domain"/>
    <property type="match status" value="1"/>
</dbReference>
<keyword evidence="3" id="KW-1185">Reference proteome</keyword>
<dbReference type="InterPro" id="IPR051207">
    <property type="entry name" value="ComplexI_NDUFA9_subunit"/>
</dbReference>
<dbReference type="RefSeq" id="WP_183649554.1">
    <property type="nucleotide sequence ID" value="NZ_JACHWU010000001.1"/>
</dbReference>
<dbReference type="Pfam" id="PF13460">
    <property type="entry name" value="NAD_binding_10"/>
    <property type="match status" value="1"/>
</dbReference>
<dbReference type="GO" id="GO:0044877">
    <property type="term" value="F:protein-containing complex binding"/>
    <property type="evidence" value="ECO:0007669"/>
    <property type="project" value="TreeGrafter"/>
</dbReference>
<dbReference type="EMBL" id="JACHWU010000001">
    <property type="protein sequence ID" value="MBB3050412.1"/>
    <property type="molecule type" value="Genomic_DNA"/>
</dbReference>
<feature type="domain" description="NAD(P)-binding" evidence="1">
    <location>
        <begin position="8"/>
        <end position="125"/>
    </location>
</feature>
<proteinExistence type="predicted"/>
<organism evidence="2 3">
    <name type="scientific">Prauserella isguenensis</name>
    <dbReference type="NCBI Taxonomy" id="1470180"/>
    <lineage>
        <taxon>Bacteria</taxon>
        <taxon>Bacillati</taxon>
        <taxon>Actinomycetota</taxon>
        <taxon>Actinomycetes</taxon>
        <taxon>Pseudonocardiales</taxon>
        <taxon>Pseudonocardiaceae</taxon>
        <taxon>Prauserella</taxon>
    </lineage>
</organism>
<protein>
    <submittedName>
        <fullName evidence="2">Uncharacterized protein YbjT (DUF2867 family)</fullName>
    </submittedName>
</protein>
<dbReference type="AlphaFoldDB" id="A0A839RZ22"/>
<dbReference type="PANTHER" id="PTHR12126:SF11">
    <property type="entry name" value="NADH DEHYDROGENASE [UBIQUINONE] 1 ALPHA SUBCOMPLEX SUBUNIT 9, MITOCHONDRIAL"/>
    <property type="match status" value="1"/>
</dbReference>
<reference evidence="2 3" key="1">
    <citation type="submission" date="2020-08" db="EMBL/GenBank/DDBJ databases">
        <title>Genomic Encyclopedia of Type Strains, Phase III (KMG-III): the genomes of soil and plant-associated and newly described type strains.</title>
        <authorList>
            <person name="Whitman W."/>
        </authorList>
    </citation>
    <scope>NUCLEOTIDE SEQUENCE [LARGE SCALE GENOMIC DNA]</scope>
    <source>
        <strain evidence="2 3">CECT 8577</strain>
    </source>
</reference>
<dbReference type="CDD" id="cd05243">
    <property type="entry name" value="SDR_a5"/>
    <property type="match status" value="1"/>
</dbReference>
<dbReference type="PANTHER" id="PTHR12126">
    <property type="entry name" value="NADH-UBIQUINONE OXIDOREDUCTASE 39 KDA SUBUNIT-RELATED"/>
    <property type="match status" value="1"/>
</dbReference>
<dbReference type="Proteomes" id="UP000550714">
    <property type="component" value="Unassembled WGS sequence"/>
</dbReference>
<comment type="caution">
    <text evidence="2">The sequence shown here is derived from an EMBL/GenBank/DDBJ whole genome shotgun (WGS) entry which is preliminary data.</text>
</comment>
<dbReference type="InterPro" id="IPR036291">
    <property type="entry name" value="NAD(P)-bd_dom_sf"/>
</dbReference>
<name>A0A839RZ22_9PSEU</name>
<dbReference type="SUPFAM" id="SSF51735">
    <property type="entry name" value="NAD(P)-binding Rossmann-fold domains"/>
    <property type="match status" value="1"/>
</dbReference>
<evidence type="ECO:0000313" key="3">
    <source>
        <dbReference type="Proteomes" id="UP000550714"/>
    </source>
</evidence>
<gene>
    <name evidence="2" type="ORF">FHS23_001407</name>
</gene>
<accession>A0A839RZ22</accession>
<dbReference type="InterPro" id="IPR016040">
    <property type="entry name" value="NAD(P)-bd_dom"/>
</dbReference>
<sequence length="293" mass="31471">MAKTLVTGATGYLGRYLVAELHRRGHTVRAVARDRSRAEQPGSWGAPSLSGLVDEWAIGEVTDPTFVADVAKGVDSVVSSLGVTTQKADPWDIDYDANRAILKSAEQHGVGSFCFVNVIGGDRCTAELTKAKTAFVEELTKSSVPSQVIDPPGYFSDMMQIFAMAQRGRAYLFDPERKINPIHGADLAAACVDRLEAGEQGRWEVGGPDIFTWEQLAECAFDALGKNRRITRIPPGVLPPVLGITSLFSKRKADTLRFVTFGMLNDSVGTPTGTHHLAEFFAAHAATSSAGSS</sequence>
<evidence type="ECO:0000313" key="2">
    <source>
        <dbReference type="EMBL" id="MBB3050412.1"/>
    </source>
</evidence>